<dbReference type="PANTHER" id="PTHR43014:SF5">
    <property type="entry name" value="GLUTATHIONE REDUCTASE (NADPH)"/>
    <property type="match status" value="1"/>
</dbReference>
<dbReference type="PIRSF" id="PIRSF000350">
    <property type="entry name" value="Mercury_reductase_MerA"/>
    <property type="match status" value="1"/>
</dbReference>
<feature type="binding site" evidence="5">
    <location>
        <position position="262"/>
    </location>
    <ligand>
        <name>NAD(+)</name>
        <dbReference type="ChEBI" id="CHEBI:57540"/>
    </ligand>
</feature>
<dbReference type="EMBL" id="AEPB01000008">
    <property type="protein sequence ID" value="EGA90997.1"/>
    <property type="molecule type" value="Genomic_DNA"/>
</dbReference>
<feature type="disulfide bond" description="Redox-active" evidence="6">
    <location>
        <begin position="42"/>
        <end position="47"/>
    </location>
</feature>
<dbReference type="GO" id="GO:0000166">
    <property type="term" value="F:nucleotide binding"/>
    <property type="evidence" value="ECO:0007669"/>
    <property type="project" value="UniProtKB-KW"/>
</dbReference>
<dbReference type="eggNOG" id="COG1249">
    <property type="taxonomic scope" value="Bacteria"/>
</dbReference>
<dbReference type="GO" id="GO:0016491">
    <property type="term" value="F:oxidoreductase activity"/>
    <property type="evidence" value="ECO:0007669"/>
    <property type="project" value="UniProtKB-KW"/>
</dbReference>
<dbReference type="Proteomes" id="UP000003052">
    <property type="component" value="Unassembled WGS sequence"/>
</dbReference>
<evidence type="ECO:0000256" key="4">
    <source>
        <dbReference type="ARBA" id="ARBA00023002"/>
    </source>
</evidence>
<gene>
    <name evidence="9" type="ORF">GPDM_02605</name>
</gene>
<dbReference type="SUPFAM" id="SSF51905">
    <property type="entry name" value="FAD/NAD(P)-binding domain"/>
    <property type="match status" value="1"/>
</dbReference>
<evidence type="ECO:0000256" key="1">
    <source>
        <dbReference type="ARBA" id="ARBA00007532"/>
    </source>
</evidence>
<evidence type="ECO:0000256" key="5">
    <source>
        <dbReference type="PIRSR" id="PIRSR000350-3"/>
    </source>
</evidence>
<reference evidence="9 10" key="1">
    <citation type="journal article" date="2011" name="J. Bacteriol.">
        <title>The Draft Genome of Planococcus donghaensis MPA1U2 Reveals Nonsporulation Pathways Controlled by a Conserved Spo0A Regulon.</title>
        <authorList>
            <person name="Pearson M.D."/>
            <person name="Noller H.F."/>
        </authorList>
    </citation>
    <scope>NUCLEOTIDE SEQUENCE [LARGE SCALE GENOMIC DNA]</scope>
    <source>
        <strain evidence="9 10">MPA1U2</strain>
    </source>
</reference>
<evidence type="ECO:0000259" key="8">
    <source>
        <dbReference type="Pfam" id="PF07992"/>
    </source>
</evidence>
<keyword evidence="4" id="KW-0560">Oxidoreductase</keyword>
<comment type="caution">
    <text evidence="9">The sequence shown here is derived from an EMBL/GenBank/DDBJ whole genome shotgun (WGS) entry which is preliminary data.</text>
</comment>
<accession>E7RDJ3</accession>
<dbReference type="InterPro" id="IPR001100">
    <property type="entry name" value="Pyr_nuc-diS_OxRdtase"/>
</dbReference>
<sequence>MQKKFDLIVIGTGSAGTAAAMKCKKAGWEVAIIDSRPFGGTCALRGCDPKKILVGAANIIDSVDRMKGKGITGAPTINWNELMEFKRTFTEPVPENRLEGFQKAGIVTFHGEAVFVAEDKIQVGENELTAEKILIANGAKPVSLPINGAEHLTMSDEFLELDKLPARLVFVGGGYISFEFAHIAARAGSEVHIIHRGKRPLENFEADLVDVLLERSKEVGIHIHLGTEVKSIEKIDSSFKVIGENGSESLELDCDLVLHGAGRVPNIDEMQLEKANVEREPSGITVNEYLQNVSNLRVYAAGDAAATEGLPLTPIASMESHVVASNLLKGNQKTPSYKVMPTVVFTIPKLAAVGLSEDQAKEKGYNYKVKVLQKDISSWYTYKRTNEKHAMVKVIIDEDSDQILGAHLIGQEADELINHFALAIQFNLTTYDLKQMIFAYPTAASDIASML</sequence>
<evidence type="ECO:0000313" key="10">
    <source>
        <dbReference type="Proteomes" id="UP000003052"/>
    </source>
</evidence>
<keyword evidence="2" id="KW-0285">Flavoprotein</keyword>
<feature type="domain" description="Pyridine nucleotide-disulphide oxidoreductase dimerisation" evidence="7">
    <location>
        <begin position="340"/>
        <end position="447"/>
    </location>
</feature>
<dbReference type="PRINTS" id="PR00411">
    <property type="entry name" value="PNDRDTASEI"/>
</dbReference>
<dbReference type="Gene3D" id="3.30.390.30">
    <property type="match status" value="1"/>
</dbReference>
<dbReference type="Gene3D" id="3.50.50.60">
    <property type="entry name" value="FAD/NAD(P)-binding domain"/>
    <property type="match status" value="2"/>
</dbReference>
<dbReference type="AlphaFoldDB" id="E7RDJ3"/>
<dbReference type="PANTHER" id="PTHR43014">
    <property type="entry name" value="MERCURIC REDUCTASE"/>
    <property type="match status" value="1"/>
</dbReference>
<feature type="binding site" evidence="5">
    <location>
        <begin position="172"/>
        <end position="179"/>
    </location>
    <ligand>
        <name>NAD(+)</name>
        <dbReference type="ChEBI" id="CHEBI:57540"/>
    </ligand>
</feature>
<feature type="binding site" evidence="5">
    <location>
        <position position="51"/>
    </location>
    <ligand>
        <name>FAD</name>
        <dbReference type="ChEBI" id="CHEBI:57692"/>
    </ligand>
</feature>
<dbReference type="PRINTS" id="PR00368">
    <property type="entry name" value="FADPNR"/>
</dbReference>
<feature type="domain" description="FAD/NAD(P)-binding" evidence="8">
    <location>
        <begin position="5"/>
        <end position="319"/>
    </location>
</feature>
<dbReference type="SUPFAM" id="SSF55424">
    <property type="entry name" value="FAD/NAD-linked reductases, dimerisation (C-terminal) domain"/>
    <property type="match status" value="1"/>
</dbReference>
<keyword evidence="5" id="KW-0547">Nucleotide-binding</keyword>
<dbReference type="RefSeq" id="WP_008428646.1">
    <property type="nucleotide sequence ID" value="NZ_AEPB01000008.1"/>
</dbReference>
<evidence type="ECO:0000256" key="2">
    <source>
        <dbReference type="ARBA" id="ARBA00022630"/>
    </source>
</evidence>
<comment type="similarity">
    <text evidence="1">Belongs to the class-I pyridine nucleotide-disulfide oxidoreductase family.</text>
</comment>
<dbReference type="InterPro" id="IPR016156">
    <property type="entry name" value="FAD/NAD-linked_Rdtase_dimer_sf"/>
</dbReference>
<keyword evidence="3 5" id="KW-0274">FAD</keyword>
<keyword evidence="5" id="KW-0520">NAD</keyword>
<name>E7RDJ3_9BACL</name>
<protein>
    <submittedName>
        <fullName evidence="9">Regulatory protein</fullName>
    </submittedName>
</protein>
<proteinExistence type="inferred from homology"/>
<organism evidence="9 10">
    <name type="scientific">Planococcus donghaensis MPA1U2</name>
    <dbReference type="NCBI Taxonomy" id="933115"/>
    <lineage>
        <taxon>Bacteria</taxon>
        <taxon>Bacillati</taxon>
        <taxon>Bacillota</taxon>
        <taxon>Bacilli</taxon>
        <taxon>Bacillales</taxon>
        <taxon>Caryophanaceae</taxon>
        <taxon>Planococcus</taxon>
    </lineage>
</organism>
<evidence type="ECO:0000313" key="9">
    <source>
        <dbReference type="EMBL" id="EGA90997.1"/>
    </source>
</evidence>
<dbReference type="Pfam" id="PF02852">
    <property type="entry name" value="Pyr_redox_dim"/>
    <property type="match status" value="1"/>
</dbReference>
<feature type="binding site" evidence="5">
    <location>
        <position position="303"/>
    </location>
    <ligand>
        <name>FAD</name>
        <dbReference type="ChEBI" id="CHEBI:57692"/>
    </ligand>
</feature>
<evidence type="ECO:0000256" key="3">
    <source>
        <dbReference type="ARBA" id="ARBA00022827"/>
    </source>
</evidence>
<comment type="cofactor">
    <cofactor evidence="5">
        <name>FAD</name>
        <dbReference type="ChEBI" id="CHEBI:57692"/>
    </cofactor>
    <text evidence="5">Binds 1 FAD per subunit.</text>
</comment>
<evidence type="ECO:0000256" key="6">
    <source>
        <dbReference type="PIRSR" id="PIRSR000350-4"/>
    </source>
</evidence>
<dbReference type="Pfam" id="PF07992">
    <property type="entry name" value="Pyr_redox_2"/>
    <property type="match status" value="1"/>
</dbReference>
<dbReference type="FunFam" id="3.30.390.30:FF:000001">
    <property type="entry name" value="Dihydrolipoyl dehydrogenase"/>
    <property type="match status" value="1"/>
</dbReference>
<evidence type="ECO:0000259" key="7">
    <source>
        <dbReference type="Pfam" id="PF02852"/>
    </source>
</evidence>
<dbReference type="InterPro" id="IPR023753">
    <property type="entry name" value="FAD/NAD-binding_dom"/>
</dbReference>
<dbReference type="InterPro" id="IPR036188">
    <property type="entry name" value="FAD/NAD-bd_sf"/>
</dbReference>
<dbReference type="InterPro" id="IPR004099">
    <property type="entry name" value="Pyr_nucl-diS_OxRdtase_dimer"/>
</dbReference>
<dbReference type="OrthoDB" id="9800167at2"/>